<comment type="similarity">
    <text evidence="1 2">Belongs to the MecA family.</text>
</comment>
<dbReference type="GO" id="GO:0030674">
    <property type="term" value="F:protein-macromolecule adaptor activity"/>
    <property type="evidence" value="ECO:0007669"/>
    <property type="project" value="UniProtKB-UniRule"/>
</dbReference>
<evidence type="ECO:0000313" key="3">
    <source>
        <dbReference type="EMBL" id="KRM63528.1"/>
    </source>
</evidence>
<organism evidence="3 4">
    <name type="scientific">Ligilactobacillus agilis DSM 20509</name>
    <dbReference type="NCBI Taxonomy" id="1423718"/>
    <lineage>
        <taxon>Bacteria</taxon>
        <taxon>Bacillati</taxon>
        <taxon>Bacillota</taxon>
        <taxon>Bacilli</taxon>
        <taxon>Lactobacillales</taxon>
        <taxon>Lactobacillaceae</taxon>
        <taxon>Ligilactobacillus</taxon>
    </lineage>
</organism>
<dbReference type="PIRSF" id="PIRSF029008">
    <property type="entry name" value="MecA"/>
    <property type="match status" value="1"/>
</dbReference>
<gene>
    <name evidence="2" type="primary">mecA</name>
    <name evidence="3" type="ORF">FC14_GL000308</name>
</gene>
<dbReference type="PANTHER" id="PTHR39161">
    <property type="entry name" value="ADAPTER PROTEIN MECA"/>
    <property type="match status" value="1"/>
</dbReference>
<keyword evidence="4" id="KW-1185">Reference proteome</keyword>
<dbReference type="Pfam" id="PF05389">
    <property type="entry name" value="MecA"/>
    <property type="match status" value="1"/>
</dbReference>
<dbReference type="InterPro" id="IPR008681">
    <property type="entry name" value="Neg-reg_MecA"/>
</dbReference>
<sequence length="252" mass="29099">MEMEKINENTIKVSLENDDLTERGITVLDLLGNQKEIESFFYSILDEVDTEHEFRETDAVTFQLMPNLNGLELFITKMDPDSDEEPFSPLKELEKKGKRVQQVDINDLGDADDITDFIRKQLGAALEKSESKMLTANDSETKRLQAKSDYLDDQSNMQKRYLVSFANFEDFIQLVKELDVDGVASNLYKYDDKYYLELIFFVDQVNENEIKDILAIAYEYGEVVSFSAAVIQERARLIMKRNALEIARGYFG</sequence>
<comment type="function">
    <text evidence="2">Enables the recognition and targeting of unfolded and aggregated proteins to the ClpC protease or to other proteins involved in proteolysis.</text>
</comment>
<name>A0A0R2A859_9LACO</name>
<dbReference type="AlphaFoldDB" id="A0A0R2A859"/>
<comment type="domain">
    <text evidence="2">The N-terminal domain probably binds unfolded/aggregated proteins; the C-terminal domain interacts with ClpC.</text>
</comment>
<evidence type="ECO:0000313" key="4">
    <source>
        <dbReference type="Proteomes" id="UP000051008"/>
    </source>
</evidence>
<comment type="caution">
    <text evidence="3">The sequence shown here is derived from an EMBL/GenBank/DDBJ whole genome shotgun (WGS) entry which is preliminary data.</text>
</comment>
<dbReference type="EMBL" id="AYYP01000060">
    <property type="protein sequence ID" value="KRM63528.1"/>
    <property type="molecule type" value="Genomic_DNA"/>
</dbReference>
<evidence type="ECO:0000256" key="1">
    <source>
        <dbReference type="ARBA" id="ARBA00005397"/>
    </source>
</evidence>
<accession>A0A0R2A859</accession>
<dbReference type="RefSeq" id="WP_056976977.1">
    <property type="nucleotide sequence ID" value="NZ_AYYP01000060.1"/>
</dbReference>
<dbReference type="HAMAP" id="MF_01124">
    <property type="entry name" value="MecA"/>
    <property type="match status" value="1"/>
</dbReference>
<dbReference type="PATRIC" id="fig|1423718.3.peg.324"/>
<dbReference type="Gene3D" id="3.30.70.1950">
    <property type="match status" value="1"/>
</dbReference>
<dbReference type="OrthoDB" id="2360201at2"/>
<reference evidence="3 4" key="1">
    <citation type="journal article" date="2015" name="Genome Announc.">
        <title>Expanding the biotechnology potential of lactobacilli through comparative genomics of 213 strains and associated genera.</title>
        <authorList>
            <person name="Sun Z."/>
            <person name="Harris H.M."/>
            <person name="McCann A."/>
            <person name="Guo C."/>
            <person name="Argimon S."/>
            <person name="Zhang W."/>
            <person name="Yang X."/>
            <person name="Jeffery I.B."/>
            <person name="Cooney J.C."/>
            <person name="Kagawa T.F."/>
            <person name="Liu W."/>
            <person name="Song Y."/>
            <person name="Salvetti E."/>
            <person name="Wrobel A."/>
            <person name="Rasinkangas P."/>
            <person name="Parkhill J."/>
            <person name="Rea M.C."/>
            <person name="O'Sullivan O."/>
            <person name="Ritari J."/>
            <person name="Douillard F.P."/>
            <person name="Paul Ross R."/>
            <person name="Yang R."/>
            <person name="Briner A.E."/>
            <person name="Felis G.E."/>
            <person name="de Vos W.M."/>
            <person name="Barrangou R."/>
            <person name="Klaenhammer T.R."/>
            <person name="Caufield P.W."/>
            <person name="Cui Y."/>
            <person name="Zhang H."/>
            <person name="O'Toole P.W."/>
        </authorList>
    </citation>
    <scope>NUCLEOTIDE SEQUENCE [LARGE SCALE GENOMIC DNA]</scope>
    <source>
        <strain evidence="3 4">DSM 20509</strain>
    </source>
</reference>
<proteinExistence type="inferred from homology"/>
<protein>
    <recommendedName>
        <fullName evidence="2">Adapter protein MecA</fullName>
    </recommendedName>
</protein>
<evidence type="ECO:0000256" key="2">
    <source>
        <dbReference type="HAMAP-Rule" id="MF_01124"/>
    </source>
</evidence>
<dbReference type="Proteomes" id="UP000051008">
    <property type="component" value="Unassembled WGS sequence"/>
</dbReference>
<dbReference type="InterPro" id="IPR038471">
    <property type="entry name" value="MecA_C_sf"/>
</dbReference>
<comment type="subunit">
    <text evidence="2">Homodimer.</text>
</comment>
<dbReference type="PANTHER" id="PTHR39161:SF1">
    <property type="entry name" value="ADAPTER PROTEIN MECA 1"/>
    <property type="match status" value="1"/>
</dbReference>